<dbReference type="HOGENOM" id="CLU_072072_0_0_1"/>
<evidence type="ECO:0000313" key="2">
    <source>
        <dbReference type="Proteomes" id="UP000054166"/>
    </source>
</evidence>
<dbReference type="InterPro" id="IPR011042">
    <property type="entry name" value="6-blade_b-propeller_TolB-like"/>
</dbReference>
<dbReference type="InterPro" id="IPR000033">
    <property type="entry name" value="LDLR_classB_rpt"/>
</dbReference>
<name>A0A0C3FRC0_PILCF</name>
<reference evidence="1 2" key="1">
    <citation type="submission" date="2014-04" db="EMBL/GenBank/DDBJ databases">
        <authorList>
            <consortium name="DOE Joint Genome Institute"/>
            <person name="Kuo A."/>
            <person name="Tarkka M."/>
            <person name="Buscot F."/>
            <person name="Kohler A."/>
            <person name="Nagy L.G."/>
            <person name="Floudas D."/>
            <person name="Copeland A."/>
            <person name="Barry K.W."/>
            <person name="Cichocki N."/>
            <person name="Veneault-Fourrey C."/>
            <person name="LaButti K."/>
            <person name="Lindquist E.A."/>
            <person name="Lipzen A."/>
            <person name="Lundell T."/>
            <person name="Morin E."/>
            <person name="Murat C."/>
            <person name="Sun H."/>
            <person name="Tunlid A."/>
            <person name="Henrissat B."/>
            <person name="Grigoriev I.V."/>
            <person name="Hibbett D.S."/>
            <person name="Martin F."/>
            <person name="Nordberg H.P."/>
            <person name="Cantor M.N."/>
            <person name="Hua S.X."/>
        </authorList>
    </citation>
    <scope>NUCLEOTIDE SEQUENCE [LARGE SCALE GENOMIC DNA]</scope>
    <source>
        <strain evidence="1 2">F 1598</strain>
    </source>
</reference>
<dbReference type="AlphaFoldDB" id="A0A0C3FRC0"/>
<keyword evidence="2" id="KW-1185">Reference proteome</keyword>
<proteinExistence type="predicted"/>
<dbReference type="STRING" id="765440.A0A0C3FRC0"/>
<dbReference type="InParanoid" id="A0A0C3FRC0"/>
<dbReference type="SUPFAM" id="SSF101898">
    <property type="entry name" value="NHL repeat"/>
    <property type="match status" value="1"/>
</dbReference>
<reference evidence="2" key="2">
    <citation type="submission" date="2015-01" db="EMBL/GenBank/DDBJ databases">
        <title>Evolutionary Origins and Diversification of the Mycorrhizal Mutualists.</title>
        <authorList>
            <consortium name="DOE Joint Genome Institute"/>
            <consortium name="Mycorrhizal Genomics Consortium"/>
            <person name="Kohler A."/>
            <person name="Kuo A."/>
            <person name="Nagy L.G."/>
            <person name="Floudas D."/>
            <person name="Copeland A."/>
            <person name="Barry K.W."/>
            <person name="Cichocki N."/>
            <person name="Veneault-Fourrey C."/>
            <person name="LaButti K."/>
            <person name="Lindquist E.A."/>
            <person name="Lipzen A."/>
            <person name="Lundell T."/>
            <person name="Morin E."/>
            <person name="Murat C."/>
            <person name="Riley R."/>
            <person name="Ohm R."/>
            <person name="Sun H."/>
            <person name="Tunlid A."/>
            <person name="Henrissat B."/>
            <person name="Grigoriev I.V."/>
            <person name="Hibbett D.S."/>
            <person name="Martin F."/>
        </authorList>
    </citation>
    <scope>NUCLEOTIDE SEQUENCE [LARGE SCALE GENOMIC DNA]</scope>
    <source>
        <strain evidence="2">F 1598</strain>
    </source>
</reference>
<dbReference type="InterPro" id="IPR050778">
    <property type="entry name" value="Cueball_EGF_LRP_Nidogen"/>
</dbReference>
<protein>
    <recommendedName>
        <fullName evidence="3">YWTD domain-containing protein</fullName>
    </recommendedName>
</protein>
<dbReference type="Gene3D" id="2.120.10.30">
    <property type="entry name" value="TolB, C-terminal domain"/>
    <property type="match status" value="2"/>
</dbReference>
<dbReference type="SMART" id="SM00135">
    <property type="entry name" value="LY"/>
    <property type="match status" value="3"/>
</dbReference>
<dbReference type="EMBL" id="KN832995">
    <property type="protein sequence ID" value="KIM82254.1"/>
    <property type="molecule type" value="Genomic_DNA"/>
</dbReference>
<gene>
    <name evidence="1" type="ORF">PILCRDRAFT_820637</name>
</gene>
<sequence length="323" mass="34950">MSAIDCTTSCPAPAGNLIFLDLGKGLGQGRVVNYSVENKALDVLVSNIINVPDGVQVDTRQGKGQIYWTCMGFPPGQGGGLLMRAEADGSGAEVIVQPGVTHTPKQLAIDIENERLYWSDREGMRVMRSSLDGTNVEILVQTGITDEDRQDESRHCVGVGVDVGRGLLYWTQKGPTNGMQGRIRRANIDIPAGETADYRSDIQTLFAGLPEPIDIALDMEKQILYWTDRGNVTYGNTLNSADISTNLNLTATPRPPSENTILARKFQEPVGVSLDTLAQTAFVSDLGGSLYTVSLKSDLEGKHEKKVLLDGLGWLTGLVYINP</sequence>
<dbReference type="Proteomes" id="UP000054166">
    <property type="component" value="Unassembled WGS sequence"/>
</dbReference>
<accession>A0A0C3FRC0</accession>
<dbReference type="PANTHER" id="PTHR46513">
    <property type="entry name" value="VITELLOGENIN RECEPTOR-LIKE PROTEIN-RELATED-RELATED"/>
    <property type="match status" value="1"/>
</dbReference>
<dbReference type="OrthoDB" id="3041650at2759"/>
<organism evidence="1 2">
    <name type="scientific">Piloderma croceum (strain F 1598)</name>
    <dbReference type="NCBI Taxonomy" id="765440"/>
    <lineage>
        <taxon>Eukaryota</taxon>
        <taxon>Fungi</taxon>
        <taxon>Dikarya</taxon>
        <taxon>Basidiomycota</taxon>
        <taxon>Agaricomycotina</taxon>
        <taxon>Agaricomycetes</taxon>
        <taxon>Agaricomycetidae</taxon>
        <taxon>Atheliales</taxon>
        <taxon>Atheliaceae</taxon>
        <taxon>Piloderma</taxon>
    </lineage>
</organism>
<evidence type="ECO:0008006" key="3">
    <source>
        <dbReference type="Google" id="ProtNLM"/>
    </source>
</evidence>
<evidence type="ECO:0000313" key="1">
    <source>
        <dbReference type="EMBL" id="KIM82254.1"/>
    </source>
</evidence>